<sequence>IKGYKGRGAQSLGQQPRAAIKMKLCVLLQPEVQQELAQRQNRKRL</sequence>
<dbReference type="Proteomes" id="UP000295264">
    <property type="component" value="Unassembled WGS sequence"/>
</dbReference>
<name>A0A484GWD1_SOUCH</name>
<gene>
    <name evidence="1" type="ORF">DBR06_SOUSAS3410138</name>
</gene>
<comment type="caution">
    <text evidence="1">The sequence shown here is derived from an EMBL/GenBank/DDBJ whole genome shotgun (WGS) entry which is preliminary data.</text>
</comment>
<accession>A0A484GWD1</accession>
<evidence type="ECO:0000313" key="2">
    <source>
        <dbReference type="Proteomes" id="UP000295264"/>
    </source>
</evidence>
<dbReference type="EMBL" id="QWLN02003861">
    <property type="protein sequence ID" value="TEA39671.1"/>
    <property type="molecule type" value="Genomic_DNA"/>
</dbReference>
<reference evidence="1 2" key="1">
    <citation type="journal article" date="2018" name="Genomics">
        <title>Molecular footprints of inshore aquatic adaptation in Indo-Pacific humpback dolphin (Sousa chinensis).</title>
        <authorList>
            <person name="Ming Y."/>
            <person name="Jian J."/>
            <person name="Yu F."/>
            <person name="Yu X."/>
            <person name="Wang J."/>
            <person name="Liu W."/>
        </authorList>
    </citation>
    <scope>NUCLEOTIDE SEQUENCE [LARGE SCALE GENOMIC DNA]</scope>
    <source>
        <strain evidence="1">MY-2018</strain>
        <tissue evidence="1">Skin</tissue>
    </source>
</reference>
<feature type="non-terminal residue" evidence="1">
    <location>
        <position position="1"/>
    </location>
</feature>
<organism evidence="1 2">
    <name type="scientific">Sousa chinensis</name>
    <name type="common">Indo-pacific humpbacked dolphin</name>
    <name type="synonym">Steno chinensis</name>
    <dbReference type="NCBI Taxonomy" id="103600"/>
    <lineage>
        <taxon>Eukaryota</taxon>
        <taxon>Metazoa</taxon>
        <taxon>Chordata</taxon>
        <taxon>Craniata</taxon>
        <taxon>Vertebrata</taxon>
        <taxon>Euteleostomi</taxon>
        <taxon>Mammalia</taxon>
        <taxon>Eutheria</taxon>
        <taxon>Laurasiatheria</taxon>
        <taxon>Artiodactyla</taxon>
        <taxon>Whippomorpha</taxon>
        <taxon>Cetacea</taxon>
        <taxon>Odontoceti</taxon>
        <taxon>Delphinidae</taxon>
        <taxon>Sousa</taxon>
    </lineage>
</organism>
<proteinExistence type="predicted"/>
<dbReference type="AlphaFoldDB" id="A0A484GWD1"/>
<keyword evidence="2" id="KW-1185">Reference proteome</keyword>
<evidence type="ECO:0000313" key="1">
    <source>
        <dbReference type="EMBL" id="TEA39671.1"/>
    </source>
</evidence>
<feature type="non-terminal residue" evidence="1">
    <location>
        <position position="45"/>
    </location>
</feature>
<protein>
    <submittedName>
        <fullName evidence="1">Uncharacterized protein</fullName>
    </submittedName>
</protein>